<gene>
    <name evidence="2" type="ORF">K469DRAFT_604773</name>
</gene>
<dbReference type="Proteomes" id="UP000800200">
    <property type="component" value="Unassembled WGS sequence"/>
</dbReference>
<dbReference type="PANTHER" id="PTHR19303:SF74">
    <property type="entry name" value="POGO TRANSPOSABLE ELEMENT WITH KRAB DOMAIN"/>
    <property type="match status" value="1"/>
</dbReference>
<feature type="non-terminal residue" evidence="2">
    <location>
        <position position="250"/>
    </location>
</feature>
<dbReference type="InterPro" id="IPR004875">
    <property type="entry name" value="DDE_SF_endonuclease_dom"/>
</dbReference>
<protein>
    <submittedName>
        <fullName evidence="2">DDE-domain-containing protein</fullName>
    </submittedName>
</protein>
<dbReference type="OrthoDB" id="3943683at2759"/>
<dbReference type="GO" id="GO:0005634">
    <property type="term" value="C:nucleus"/>
    <property type="evidence" value="ECO:0007669"/>
    <property type="project" value="TreeGrafter"/>
</dbReference>
<dbReference type="PANTHER" id="PTHR19303">
    <property type="entry name" value="TRANSPOSON"/>
    <property type="match status" value="1"/>
</dbReference>
<name>A0A6A6DGH2_9PEZI</name>
<organism evidence="2 3">
    <name type="scientific">Zopfia rhizophila CBS 207.26</name>
    <dbReference type="NCBI Taxonomy" id="1314779"/>
    <lineage>
        <taxon>Eukaryota</taxon>
        <taxon>Fungi</taxon>
        <taxon>Dikarya</taxon>
        <taxon>Ascomycota</taxon>
        <taxon>Pezizomycotina</taxon>
        <taxon>Dothideomycetes</taxon>
        <taxon>Dothideomycetes incertae sedis</taxon>
        <taxon>Zopfiaceae</taxon>
        <taxon>Zopfia</taxon>
    </lineage>
</organism>
<dbReference type="GO" id="GO:0003677">
    <property type="term" value="F:DNA binding"/>
    <property type="evidence" value="ECO:0007669"/>
    <property type="project" value="TreeGrafter"/>
</dbReference>
<keyword evidence="3" id="KW-1185">Reference proteome</keyword>
<sequence length="250" mass="28998">MELARKLAQQPEAILQWFEKLCAIIQRLGILAEDMWNMDETGCRIGVAKNQYVYTKHGKTVFIPHSNNRELMTLVEACSANGEIIDPMIIIKASTILERWVMDLPDDYLIHKSDSGYSNDETSLDWIKHFNKMTKHKTKGTWRLLILDGYGSHHTREFIRYAARNRIQLFALPPHTTHFLQVLDVGCFQPLKWYHSRTLDWAARTGSKEITKATIHAIRMETFKPGIIRSGWRRTGIHPFNPEAVAKKLR</sequence>
<dbReference type="InterPro" id="IPR050863">
    <property type="entry name" value="CenT-Element_Derived"/>
</dbReference>
<reference evidence="2" key="1">
    <citation type="journal article" date="2020" name="Stud. Mycol.">
        <title>101 Dothideomycetes genomes: a test case for predicting lifestyles and emergence of pathogens.</title>
        <authorList>
            <person name="Haridas S."/>
            <person name="Albert R."/>
            <person name="Binder M."/>
            <person name="Bloem J."/>
            <person name="Labutti K."/>
            <person name="Salamov A."/>
            <person name="Andreopoulos B."/>
            <person name="Baker S."/>
            <person name="Barry K."/>
            <person name="Bills G."/>
            <person name="Bluhm B."/>
            <person name="Cannon C."/>
            <person name="Castanera R."/>
            <person name="Culley D."/>
            <person name="Daum C."/>
            <person name="Ezra D."/>
            <person name="Gonzalez J."/>
            <person name="Henrissat B."/>
            <person name="Kuo A."/>
            <person name="Liang C."/>
            <person name="Lipzen A."/>
            <person name="Lutzoni F."/>
            <person name="Magnuson J."/>
            <person name="Mondo S."/>
            <person name="Nolan M."/>
            <person name="Ohm R."/>
            <person name="Pangilinan J."/>
            <person name="Park H.-J."/>
            <person name="Ramirez L."/>
            <person name="Alfaro M."/>
            <person name="Sun H."/>
            <person name="Tritt A."/>
            <person name="Yoshinaga Y."/>
            <person name="Zwiers L.-H."/>
            <person name="Turgeon B."/>
            <person name="Goodwin S."/>
            <person name="Spatafora J."/>
            <person name="Crous P."/>
            <person name="Grigoriev I."/>
        </authorList>
    </citation>
    <scope>NUCLEOTIDE SEQUENCE</scope>
    <source>
        <strain evidence="2">CBS 207.26</strain>
    </source>
</reference>
<evidence type="ECO:0000259" key="1">
    <source>
        <dbReference type="Pfam" id="PF03184"/>
    </source>
</evidence>
<feature type="domain" description="DDE-1" evidence="1">
    <location>
        <begin position="69"/>
        <end position="199"/>
    </location>
</feature>
<accession>A0A6A6DGH2</accession>
<dbReference type="AlphaFoldDB" id="A0A6A6DGH2"/>
<proteinExistence type="predicted"/>
<evidence type="ECO:0000313" key="2">
    <source>
        <dbReference type="EMBL" id="KAF2177060.1"/>
    </source>
</evidence>
<evidence type="ECO:0000313" key="3">
    <source>
        <dbReference type="Proteomes" id="UP000800200"/>
    </source>
</evidence>
<dbReference type="EMBL" id="ML994695">
    <property type="protein sequence ID" value="KAF2177060.1"/>
    <property type="molecule type" value="Genomic_DNA"/>
</dbReference>
<dbReference type="Pfam" id="PF03184">
    <property type="entry name" value="DDE_1"/>
    <property type="match status" value="1"/>
</dbReference>